<name>A0A379MQ56_9BACT</name>
<accession>A0A379MQ56</accession>
<reference evidence="1 2" key="1">
    <citation type="submission" date="2018-06" db="EMBL/GenBank/DDBJ databases">
        <authorList>
            <consortium name="Pathogen Informatics"/>
            <person name="Doyle S."/>
        </authorList>
    </citation>
    <scope>NUCLEOTIDE SEQUENCE [LARGE SCALE GENOMIC DNA]</scope>
    <source>
        <strain evidence="1 2">NCTC11190</strain>
    </source>
</reference>
<keyword evidence="2" id="KW-1185">Reference proteome</keyword>
<protein>
    <submittedName>
        <fullName evidence="1">Uncharacterized protein</fullName>
    </submittedName>
</protein>
<evidence type="ECO:0000313" key="2">
    <source>
        <dbReference type="Proteomes" id="UP000255233"/>
    </source>
</evidence>
<dbReference type="RefSeq" id="WP_027290385.1">
    <property type="nucleotide sequence ID" value="NZ_UGVL01000001.1"/>
</dbReference>
<dbReference type="Proteomes" id="UP000255233">
    <property type="component" value="Unassembled WGS sequence"/>
</dbReference>
<evidence type="ECO:0000313" key="1">
    <source>
        <dbReference type="EMBL" id="SUE33643.1"/>
    </source>
</evidence>
<dbReference type="AlphaFoldDB" id="A0A379MQ56"/>
<proteinExistence type="predicted"/>
<sequence length="93" mass="11376">MPRASLEFETSYHLTMRYYKQEDHQRVERTLTDENGYVISREDYLTSSKRGDLRKLAETIAEFEYYDWKKHLKRRRCTLRDCLRRLFGKSASM</sequence>
<organism evidence="1 2">
    <name type="scientific">Rikenella microfusus</name>
    <dbReference type="NCBI Taxonomy" id="28139"/>
    <lineage>
        <taxon>Bacteria</taxon>
        <taxon>Pseudomonadati</taxon>
        <taxon>Bacteroidota</taxon>
        <taxon>Bacteroidia</taxon>
        <taxon>Bacteroidales</taxon>
        <taxon>Rikenellaceae</taxon>
        <taxon>Rikenella</taxon>
    </lineage>
</organism>
<gene>
    <name evidence="1" type="ORF">NCTC11190_00853</name>
</gene>
<dbReference type="EMBL" id="UGVL01000001">
    <property type="protein sequence ID" value="SUE33643.1"/>
    <property type="molecule type" value="Genomic_DNA"/>
</dbReference>